<sequence length="631" mass="69637">MHRCIGHDFPFAGGDRGQPSCVRAQTVSDCRRLSQSSIQRQSTSDPIMMTPTPQGEIATQQPVLLPIMAPRLQADLHPDGYVDLALWGSGSLGRVRFSAMPGPYVYGPNRLVAKSGGGYVAQSKPIMLLQNVKLKTVHPARRCAWWHELDGKGLKAKVTKTKAQRTIELDWGVVVIETGENDLRIAVGASMDEAKDALALSNDEIIAEAEAYAKRCDAVPEADPLMRSMVIQGVHAALSSIRQDEKGAFAGLAAGQAYSAPARTYYRDGYWTMQPLLTLAPEAVREEIRLLAKGVQPDGEAPSGVILTGPAQSKAWQRFVAECRANPQRRGKAFPEHHNRPGDWWSDHFDSPLFFILFISEYVDATGDIAEAHMHWPIVTAIINRYLGFAAPGSVLPLKPRNDRDWADNVFREGLVSYDLGLFVGALDAVATLGKEHDPELAERARETAKKARAEIEDGLFVAERNGYADYKTPDGFIEDHLVLDSLTLSRFDVISADRAKGLLKAFENNLETRNNKEQPYGDWGVMCAYPPFKRARDTRSKTAFAFRYHNGSDWPYWDGAYAEERLHHGLGGARYALTRWWETCLANGWAGAVEYFAPPYGRGSLLQGWSAMPAATVLKHGLEAANAEGS</sequence>
<proteinExistence type="predicted"/>
<dbReference type="SUPFAM" id="SSF48208">
    <property type="entry name" value="Six-hairpin glycosidases"/>
    <property type="match status" value="1"/>
</dbReference>
<evidence type="ECO:0008006" key="3">
    <source>
        <dbReference type="Google" id="ProtNLM"/>
    </source>
</evidence>
<name>A0NZB9_ROSAI</name>
<reference evidence="1 2" key="1">
    <citation type="submission" date="2006-05" db="EMBL/GenBank/DDBJ databases">
        <authorList>
            <person name="King G."/>
            <person name="Ferriera S."/>
            <person name="Johnson J."/>
            <person name="Kravitz S."/>
            <person name="Beeson K."/>
            <person name="Sutton G."/>
            <person name="Rogers Y.-H."/>
            <person name="Friedman R."/>
            <person name="Frazier M."/>
            <person name="Venter J.C."/>
        </authorList>
    </citation>
    <scope>NUCLEOTIDE SEQUENCE [LARGE SCALE GENOMIC DNA]</scope>
    <source>
        <strain evidence="2">ATCC 25650 / DSM 13394 / JCM 20685 / NBRC 16684 / NCIMB 2208 / IAM 12614 / B1</strain>
    </source>
</reference>
<comment type="caution">
    <text evidence="1">The sequence shown here is derived from an EMBL/GenBank/DDBJ whole genome shotgun (WGS) entry which is preliminary data.</text>
</comment>
<dbReference type="GO" id="GO:0005975">
    <property type="term" value="P:carbohydrate metabolic process"/>
    <property type="evidence" value="ECO:0007669"/>
    <property type="project" value="InterPro"/>
</dbReference>
<dbReference type="eggNOG" id="COG3408">
    <property type="taxonomic scope" value="Bacteria"/>
</dbReference>
<dbReference type="AlphaFoldDB" id="A0NZB9"/>
<dbReference type="EMBL" id="AAUW01000018">
    <property type="protein sequence ID" value="EAV41798.1"/>
    <property type="molecule type" value="Genomic_DNA"/>
</dbReference>
<organism evidence="1 2">
    <name type="scientific">Roseibium aggregatum (strain ATCC 25650 / DSM 13394 / JCM 20685 / NBRC 16684 / NCIMB 2208 / IAM 12614 / B1)</name>
    <name type="common">Stappia aggregata</name>
    <dbReference type="NCBI Taxonomy" id="384765"/>
    <lineage>
        <taxon>Bacteria</taxon>
        <taxon>Pseudomonadati</taxon>
        <taxon>Pseudomonadota</taxon>
        <taxon>Alphaproteobacteria</taxon>
        <taxon>Hyphomicrobiales</taxon>
        <taxon>Stappiaceae</taxon>
        <taxon>Roseibium</taxon>
    </lineage>
</organism>
<dbReference type="InterPro" id="IPR008928">
    <property type="entry name" value="6-hairpin_glycosidase_sf"/>
</dbReference>
<protein>
    <recommendedName>
        <fullName evidence="3">Glycogen debranching protein</fullName>
    </recommendedName>
</protein>
<accession>A0NZB9</accession>
<gene>
    <name evidence="1" type="ORF">SIAM614_31036</name>
</gene>
<evidence type="ECO:0000313" key="2">
    <source>
        <dbReference type="Proteomes" id="UP000004848"/>
    </source>
</evidence>
<dbReference type="Proteomes" id="UP000004848">
    <property type="component" value="Unassembled WGS sequence"/>
</dbReference>
<dbReference type="Gene3D" id="1.50.10.10">
    <property type="match status" value="1"/>
</dbReference>
<evidence type="ECO:0000313" key="1">
    <source>
        <dbReference type="EMBL" id="EAV41798.1"/>
    </source>
</evidence>
<dbReference type="InterPro" id="IPR012341">
    <property type="entry name" value="6hp_glycosidase-like_sf"/>
</dbReference>